<dbReference type="Proteomes" id="UP000216478">
    <property type="component" value="Unassembled WGS sequence"/>
</dbReference>
<dbReference type="EMBL" id="NNRL01000159">
    <property type="protein sequence ID" value="OYR12477.1"/>
    <property type="molecule type" value="Genomic_DNA"/>
</dbReference>
<organism evidence="1 2">
    <name type="scientific">Brucella grignonensis</name>
    <dbReference type="NCBI Taxonomy" id="94627"/>
    <lineage>
        <taxon>Bacteria</taxon>
        <taxon>Pseudomonadati</taxon>
        <taxon>Pseudomonadota</taxon>
        <taxon>Alphaproteobacteria</taxon>
        <taxon>Hyphomicrobiales</taxon>
        <taxon>Brucellaceae</taxon>
        <taxon>Brucella/Ochrobactrum group</taxon>
        <taxon>Brucella</taxon>
    </lineage>
</organism>
<protein>
    <submittedName>
        <fullName evidence="1">Uncharacterized protein</fullName>
    </submittedName>
</protein>
<sequence length="46" mass="4959">MVHHPKQRSVSDGHPAIISAKIDLCAFIGSPHILKLNDVQLQNAAS</sequence>
<evidence type="ECO:0000313" key="2">
    <source>
        <dbReference type="Proteomes" id="UP000216478"/>
    </source>
</evidence>
<comment type="caution">
    <text evidence="1">The sequence shown here is derived from an EMBL/GenBank/DDBJ whole genome shotgun (WGS) entry which is preliminary data.</text>
</comment>
<reference evidence="1 2" key="1">
    <citation type="submission" date="2017-07" db="EMBL/GenBank/DDBJ databases">
        <title>Phylogenetic study on the rhizospheric bacterium Ochrobactrum sp. A44.</title>
        <authorList>
            <person name="Krzyzanowska D.M."/>
            <person name="Ossowicki A."/>
            <person name="Rajewska M."/>
            <person name="Maciag T."/>
            <person name="Kaczynski Z."/>
            <person name="Czerwicka M."/>
            <person name="Jafra S."/>
        </authorList>
    </citation>
    <scope>NUCLEOTIDE SEQUENCE [LARGE SCALE GENOMIC DNA]</scope>
    <source>
        <strain evidence="1 2">OgA9a</strain>
    </source>
</reference>
<accession>A0A256FC74</accession>
<dbReference type="AlphaFoldDB" id="A0A256FC74"/>
<evidence type="ECO:0000313" key="1">
    <source>
        <dbReference type="EMBL" id="OYR12477.1"/>
    </source>
</evidence>
<proteinExistence type="predicted"/>
<keyword evidence="2" id="KW-1185">Reference proteome</keyword>
<name>A0A256FC74_9HYPH</name>
<gene>
    <name evidence="1" type="ORF">CEV33_1261</name>
</gene>